<organism evidence="2 3">
    <name type="scientific">Phellinidium pouzarii</name>
    <dbReference type="NCBI Taxonomy" id="167371"/>
    <lineage>
        <taxon>Eukaryota</taxon>
        <taxon>Fungi</taxon>
        <taxon>Dikarya</taxon>
        <taxon>Basidiomycota</taxon>
        <taxon>Agaricomycotina</taxon>
        <taxon>Agaricomycetes</taxon>
        <taxon>Hymenochaetales</taxon>
        <taxon>Hymenochaetaceae</taxon>
        <taxon>Phellinidium</taxon>
    </lineage>
</organism>
<dbReference type="InterPro" id="IPR040410">
    <property type="entry name" value="UPF0658_Golgi"/>
</dbReference>
<dbReference type="PANTHER" id="PTHR34391:SF2">
    <property type="entry name" value="TRP C-TERMINAL DOMAIN-CONTAINING PROTEIN"/>
    <property type="match status" value="1"/>
</dbReference>
<sequence>MVAGFRSNSLEDIVFIAIHGYLLFITVYAIAYESIPHIIMIFATRFLSAVWAIGRVIETLVVKKNLHKLLSAARCQPGFFEPSFYSDRHIFEGCLVGISVVSVVIEAFVATKLGQTFSKRPWRVVQVSSEMRKMYRLLLGFSVIVQMAGLILPATVALWVEQILNTSFKDIVGSHRYIYLPISLFVTIALPIWMTLGWFSLRRERTRATLVFFFLGLIILSCWSISFASPMFRWTFTTWWFFATIYVGSTALLCAALVLALLCRRNFGNNLDHYLLVQSRLSAMGFAHGHFEKDEKLNEAEVSSDLDEKFDEDRSSWGYGLEKVSLSD</sequence>
<evidence type="ECO:0000256" key="1">
    <source>
        <dbReference type="SAM" id="Phobius"/>
    </source>
</evidence>
<gene>
    <name evidence="2" type="ORF">EW145_g3593</name>
</gene>
<accession>A0A4S4L828</accession>
<dbReference type="Proteomes" id="UP000308199">
    <property type="component" value="Unassembled WGS sequence"/>
</dbReference>
<dbReference type="GO" id="GO:0005794">
    <property type="term" value="C:Golgi apparatus"/>
    <property type="evidence" value="ECO:0007669"/>
    <property type="project" value="TreeGrafter"/>
</dbReference>
<feature type="transmembrane region" description="Helical" evidence="1">
    <location>
        <begin position="178"/>
        <end position="201"/>
    </location>
</feature>
<dbReference type="AlphaFoldDB" id="A0A4S4L828"/>
<feature type="transmembrane region" description="Helical" evidence="1">
    <location>
        <begin position="13"/>
        <end position="31"/>
    </location>
</feature>
<feature type="transmembrane region" description="Helical" evidence="1">
    <location>
        <begin position="134"/>
        <end position="158"/>
    </location>
</feature>
<evidence type="ECO:0000313" key="3">
    <source>
        <dbReference type="Proteomes" id="UP000308199"/>
    </source>
</evidence>
<feature type="transmembrane region" description="Helical" evidence="1">
    <location>
        <begin position="208"/>
        <end position="227"/>
    </location>
</feature>
<feature type="transmembrane region" description="Helical" evidence="1">
    <location>
        <begin position="239"/>
        <end position="262"/>
    </location>
</feature>
<reference evidence="2 3" key="1">
    <citation type="submission" date="2019-02" db="EMBL/GenBank/DDBJ databases">
        <title>Genome sequencing of the rare red list fungi Phellinidium pouzarii.</title>
        <authorList>
            <person name="Buettner E."/>
            <person name="Kellner H."/>
        </authorList>
    </citation>
    <scope>NUCLEOTIDE SEQUENCE [LARGE SCALE GENOMIC DNA]</scope>
    <source>
        <strain evidence="2 3">DSM 108285</strain>
    </source>
</reference>
<evidence type="ECO:0000313" key="2">
    <source>
        <dbReference type="EMBL" id="THH07131.1"/>
    </source>
</evidence>
<dbReference type="EMBL" id="SGPK01000158">
    <property type="protein sequence ID" value="THH07131.1"/>
    <property type="molecule type" value="Genomic_DNA"/>
</dbReference>
<keyword evidence="1" id="KW-1133">Transmembrane helix</keyword>
<keyword evidence="1" id="KW-0472">Membrane</keyword>
<keyword evidence="1" id="KW-0812">Transmembrane</keyword>
<keyword evidence="3" id="KW-1185">Reference proteome</keyword>
<dbReference type="OrthoDB" id="3263941at2759"/>
<dbReference type="PANTHER" id="PTHR34391">
    <property type="entry name" value="UPF0658 GOLGI APPARATUS MEMBRANE PROTEIN C1952.10C-RELATED"/>
    <property type="match status" value="1"/>
</dbReference>
<proteinExistence type="predicted"/>
<protein>
    <submittedName>
        <fullName evidence="2">Uncharacterized protein</fullName>
    </submittedName>
</protein>
<name>A0A4S4L828_9AGAM</name>
<feature type="transmembrane region" description="Helical" evidence="1">
    <location>
        <begin position="90"/>
        <end position="113"/>
    </location>
</feature>
<comment type="caution">
    <text evidence="2">The sequence shown here is derived from an EMBL/GenBank/DDBJ whole genome shotgun (WGS) entry which is preliminary data.</text>
</comment>